<name>A0ABT5F7N7_9GAMM</name>
<dbReference type="InterPro" id="IPR017850">
    <property type="entry name" value="Alkaline_phosphatase_core_sf"/>
</dbReference>
<keyword evidence="4" id="KW-0106">Calcium</keyword>
<dbReference type="InterPro" id="IPR050738">
    <property type="entry name" value="Sulfatase"/>
</dbReference>
<evidence type="ECO:0000256" key="3">
    <source>
        <dbReference type="ARBA" id="ARBA00022801"/>
    </source>
</evidence>
<organism evidence="6 7">
    <name type="scientific">Psychrosphaera algicola</name>
    <dbReference type="NCBI Taxonomy" id="3023714"/>
    <lineage>
        <taxon>Bacteria</taxon>
        <taxon>Pseudomonadati</taxon>
        <taxon>Pseudomonadota</taxon>
        <taxon>Gammaproteobacteria</taxon>
        <taxon>Alteromonadales</taxon>
        <taxon>Pseudoalteromonadaceae</taxon>
        <taxon>Psychrosphaera</taxon>
    </lineage>
</organism>
<evidence type="ECO:0000259" key="5">
    <source>
        <dbReference type="Pfam" id="PF00884"/>
    </source>
</evidence>
<gene>
    <name evidence="6" type="ORF">PN838_00215</name>
</gene>
<keyword evidence="2" id="KW-0479">Metal-binding</keyword>
<reference evidence="6 7" key="1">
    <citation type="submission" date="2023-01" db="EMBL/GenBank/DDBJ databases">
        <title>Psychrosphaera sp. nov., isolated from marine algae.</title>
        <authorList>
            <person name="Bayburt H."/>
            <person name="Choi B.J."/>
            <person name="Kim J.M."/>
            <person name="Choi D.G."/>
            <person name="Jeon C.O."/>
        </authorList>
    </citation>
    <scope>NUCLEOTIDE SEQUENCE [LARGE SCALE GENOMIC DNA]</scope>
    <source>
        <strain evidence="6 7">G1-22</strain>
    </source>
</reference>
<evidence type="ECO:0000313" key="6">
    <source>
        <dbReference type="EMBL" id="MDC2887551.1"/>
    </source>
</evidence>
<comment type="similarity">
    <text evidence="1">Belongs to the sulfatase family.</text>
</comment>
<protein>
    <submittedName>
        <fullName evidence="6">Sulfatase-like hydrolase/transferase</fullName>
    </submittedName>
</protein>
<dbReference type="SUPFAM" id="SSF53649">
    <property type="entry name" value="Alkaline phosphatase-like"/>
    <property type="match status" value="1"/>
</dbReference>
<sequence>MLSDDAGYADFGFQGSTEFKTPNLDKLATESLKFSQAYTTAAVCGPSRAGILTGKYQQRFGFEENNVLDYMSHNGLMGENMGLPLNEKTIADHLKNQGYNTALIGKWHQGDADRFHPTKRGFDYFFGFRGGSRSYWELDEFHQSIQPQNKLEFGFEVYQENQKYLTAALANNAVEYINRQNQPFFLFLSFTAVHTPMEADPEDLKQFPKLSGKRQQLAAMTLAMDREIGKVLNAIDLKGFSDNTIVIYTNDNGGPSDTNFSNNYPLSGTKANHLEGGIRVPFLMRWPQVTDAGGNFDKPISTLDLMPTFYEIAGGNTKDLGPIDGVNLKPYITGENKQRPHQTLYWKKKIAVQFEMGIGNCFATQTAQRSYTT</sequence>
<dbReference type="EMBL" id="JAQOMS010000002">
    <property type="protein sequence ID" value="MDC2887551.1"/>
    <property type="molecule type" value="Genomic_DNA"/>
</dbReference>
<dbReference type="PROSITE" id="PS00149">
    <property type="entry name" value="SULFATASE_2"/>
    <property type="match status" value="1"/>
</dbReference>
<evidence type="ECO:0000256" key="2">
    <source>
        <dbReference type="ARBA" id="ARBA00022723"/>
    </source>
</evidence>
<dbReference type="PANTHER" id="PTHR42693:SF53">
    <property type="entry name" value="ENDO-4-O-SULFATASE"/>
    <property type="match status" value="1"/>
</dbReference>
<feature type="domain" description="Sulfatase N-terminal" evidence="5">
    <location>
        <begin position="2"/>
        <end position="314"/>
    </location>
</feature>
<dbReference type="PANTHER" id="PTHR42693">
    <property type="entry name" value="ARYLSULFATASE FAMILY MEMBER"/>
    <property type="match status" value="1"/>
</dbReference>
<dbReference type="PROSITE" id="PS00523">
    <property type="entry name" value="SULFATASE_1"/>
    <property type="match status" value="1"/>
</dbReference>
<evidence type="ECO:0000256" key="1">
    <source>
        <dbReference type="ARBA" id="ARBA00008779"/>
    </source>
</evidence>
<dbReference type="InterPro" id="IPR000917">
    <property type="entry name" value="Sulfatase_N"/>
</dbReference>
<evidence type="ECO:0000313" key="7">
    <source>
        <dbReference type="Proteomes" id="UP001528411"/>
    </source>
</evidence>
<dbReference type="InterPro" id="IPR024607">
    <property type="entry name" value="Sulfatase_CS"/>
</dbReference>
<keyword evidence="7" id="KW-1185">Reference proteome</keyword>
<proteinExistence type="inferred from homology"/>
<dbReference type="Pfam" id="PF00884">
    <property type="entry name" value="Sulfatase"/>
    <property type="match status" value="1"/>
</dbReference>
<comment type="caution">
    <text evidence="6">The sequence shown here is derived from an EMBL/GenBank/DDBJ whole genome shotgun (WGS) entry which is preliminary data.</text>
</comment>
<dbReference type="Gene3D" id="3.40.720.10">
    <property type="entry name" value="Alkaline Phosphatase, subunit A"/>
    <property type="match status" value="1"/>
</dbReference>
<accession>A0ABT5F7N7</accession>
<dbReference type="Proteomes" id="UP001528411">
    <property type="component" value="Unassembled WGS sequence"/>
</dbReference>
<evidence type="ECO:0000256" key="4">
    <source>
        <dbReference type="ARBA" id="ARBA00022837"/>
    </source>
</evidence>
<keyword evidence="3" id="KW-0378">Hydrolase</keyword>